<evidence type="ECO:0000313" key="1">
    <source>
        <dbReference type="EMBL" id="SLN26340.1"/>
    </source>
</evidence>
<sequence length="67" mass="7693">MNPSRDSCNRAASGLIEALRKQWADAWGVRMEHLLHYAILALLDTPRTPIVGTSFDCFWKRSFDPRC</sequence>
<gene>
    <name evidence="1" type="ORF">TRL7639_00956</name>
</gene>
<organism evidence="1 2">
    <name type="scientific">Falsiruegeria litorea R37</name>
    <dbReference type="NCBI Taxonomy" id="1200284"/>
    <lineage>
        <taxon>Bacteria</taxon>
        <taxon>Pseudomonadati</taxon>
        <taxon>Pseudomonadota</taxon>
        <taxon>Alphaproteobacteria</taxon>
        <taxon>Rhodobacterales</taxon>
        <taxon>Roseobacteraceae</taxon>
        <taxon>Falsiruegeria</taxon>
    </lineage>
</organism>
<proteinExistence type="predicted"/>
<accession>A0A1Y5RXD4</accession>
<protein>
    <submittedName>
        <fullName evidence="1">Uncharacterized protein</fullName>
    </submittedName>
</protein>
<reference evidence="1 2" key="1">
    <citation type="submission" date="2017-03" db="EMBL/GenBank/DDBJ databases">
        <authorList>
            <person name="Afonso C.L."/>
            <person name="Miller P.J."/>
            <person name="Scott M.A."/>
            <person name="Spackman E."/>
            <person name="Goraichik I."/>
            <person name="Dimitrov K.M."/>
            <person name="Suarez D.L."/>
            <person name="Swayne D.E."/>
        </authorList>
    </citation>
    <scope>NUCLEOTIDE SEQUENCE [LARGE SCALE GENOMIC DNA]</scope>
    <source>
        <strain evidence="1 2">CECT 7639</strain>
    </source>
</reference>
<dbReference type="OrthoDB" id="9806951at2"/>
<evidence type="ECO:0000313" key="2">
    <source>
        <dbReference type="Proteomes" id="UP000193077"/>
    </source>
</evidence>
<dbReference type="RefSeq" id="WP_133057609.1">
    <property type="nucleotide sequence ID" value="NZ_FWFO01000001.1"/>
</dbReference>
<dbReference type="AlphaFoldDB" id="A0A1Y5RXD4"/>
<name>A0A1Y5RXD4_9RHOB</name>
<dbReference type="EMBL" id="FWFO01000001">
    <property type="protein sequence ID" value="SLN26340.1"/>
    <property type="molecule type" value="Genomic_DNA"/>
</dbReference>
<dbReference type="Proteomes" id="UP000193077">
    <property type="component" value="Unassembled WGS sequence"/>
</dbReference>
<keyword evidence="2" id="KW-1185">Reference proteome</keyword>